<dbReference type="GeneID" id="59284977"/>
<reference evidence="2 3" key="1">
    <citation type="journal article" date="2020" name="Genomics">
        <title>Complete, high-quality genomes from long-read metagenomic sequencing of two wolf lichen thalli reveals enigmatic genome architecture.</title>
        <authorList>
            <person name="McKenzie S.K."/>
            <person name="Walston R.F."/>
            <person name="Allen J.L."/>
        </authorList>
    </citation>
    <scope>NUCLEOTIDE SEQUENCE [LARGE SCALE GENOMIC DNA]</scope>
    <source>
        <strain evidence="2">WasteWater2</strain>
    </source>
</reference>
<dbReference type="EMBL" id="JACCJC010000008">
    <property type="protein sequence ID" value="KAF6238802.1"/>
    <property type="molecule type" value="Genomic_DNA"/>
</dbReference>
<evidence type="ECO:0000256" key="1">
    <source>
        <dbReference type="SAM" id="MobiDB-lite"/>
    </source>
</evidence>
<name>A0A8H6G1N8_9LECA</name>
<organism evidence="2 3">
    <name type="scientific">Letharia columbiana</name>
    <dbReference type="NCBI Taxonomy" id="112416"/>
    <lineage>
        <taxon>Eukaryota</taxon>
        <taxon>Fungi</taxon>
        <taxon>Dikarya</taxon>
        <taxon>Ascomycota</taxon>
        <taxon>Pezizomycotina</taxon>
        <taxon>Lecanoromycetes</taxon>
        <taxon>OSLEUM clade</taxon>
        <taxon>Lecanoromycetidae</taxon>
        <taxon>Lecanorales</taxon>
        <taxon>Lecanorineae</taxon>
        <taxon>Parmeliaceae</taxon>
        <taxon>Letharia</taxon>
    </lineage>
</organism>
<dbReference type="AlphaFoldDB" id="A0A8H6G1N8"/>
<sequence length="146" mass="16274">MAIATGKISVAFPILRILGVVSIWKRRFLHFIIYSVFLLFYRSRSTPSASTSYHHQGPPKGKEKKDGIEYRSGLGGIPLLSGAGLTRRTKGYRRSGSTEDRIELGNLSRVYAVKRNGNAGFQRHTQPTNQGSIQRTIDVDVRLAQV</sequence>
<feature type="region of interest" description="Disordered" evidence="1">
    <location>
        <begin position="48"/>
        <end position="67"/>
    </location>
</feature>
<accession>A0A8H6G1N8</accession>
<dbReference type="RefSeq" id="XP_037168101.1">
    <property type="nucleotide sequence ID" value="XM_037305236.1"/>
</dbReference>
<comment type="caution">
    <text evidence="2">The sequence shown here is derived from an EMBL/GenBank/DDBJ whole genome shotgun (WGS) entry which is preliminary data.</text>
</comment>
<evidence type="ECO:0000313" key="3">
    <source>
        <dbReference type="Proteomes" id="UP000578531"/>
    </source>
</evidence>
<proteinExistence type="predicted"/>
<evidence type="ECO:0000313" key="2">
    <source>
        <dbReference type="EMBL" id="KAF6238802.1"/>
    </source>
</evidence>
<gene>
    <name evidence="2" type="ORF">HO173_003309</name>
</gene>
<protein>
    <submittedName>
        <fullName evidence="2">Uncharacterized protein</fullName>
    </submittedName>
</protein>
<dbReference type="Proteomes" id="UP000578531">
    <property type="component" value="Unassembled WGS sequence"/>
</dbReference>
<keyword evidence="3" id="KW-1185">Reference proteome</keyword>